<dbReference type="FunFam" id="1.10.10.650:FF:000002">
    <property type="entry name" value="Transcription elongation factor spt6"/>
    <property type="match status" value="1"/>
</dbReference>
<dbReference type="InterPro" id="IPR042066">
    <property type="entry name" value="Spt6_death-like"/>
</dbReference>
<dbReference type="PROSITE" id="PS50126">
    <property type="entry name" value="S1"/>
    <property type="match status" value="1"/>
</dbReference>
<keyword evidence="22" id="KW-1267">Proteomics identification</keyword>
<evidence type="ECO:0000256" key="14">
    <source>
        <dbReference type="PIRNR" id="PIRNR036947"/>
    </source>
</evidence>
<dbReference type="InterPro" id="IPR023319">
    <property type="entry name" value="Tex-like_HTH_dom_sf"/>
</dbReference>
<protein>
    <recommendedName>
        <fullName evidence="3">Transcription elongation factor SPT6</fullName>
    </recommendedName>
    <alternativeName>
        <fullName evidence="13">Transcription elongation factor spt6</fullName>
    </alternativeName>
</protein>
<proteinExistence type="evidence at protein level"/>
<dbReference type="CDD" id="cd09918">
    <property type="entry name" value="SH2_Nterm_SPT6_like"/>
    <property type="match status" value="1"/>
</dbReference>
<evidence type="ECO:0000256" key="2">
    <source>
        <dbReference type="ARBA" id="ARBA00009253"/>
    </source>
</evidence>
<feature type="compositionally biased region" description="Basic residues" evidence="16">
    <location>
        <begin position="110"/>
        <end position="121"/>
    </location>
</feature>
<feature type="compositionally biased region" description="Basic and acidic residues" evidence="16">
    <location>
        <begin position="509"/>
        <end position="519"/>
    </location>
</feature>
<evidence type="ECO:0000256" key="11">
    <source>
        <dbReference type="ARBA" id="ARBA00023187"/>
    </source>
</evidence>
<dbReference type="InterPro" id="IPR032706">
    <property type="entry name" value="Spt6_HHH"/>
</dbReference>
<dbReference type="FunFam" id="1.10.150.850:FF:000002">
    <property type="entry name" value="Transcription elongation factor spt6"/>
    <property type="match status" value="1"/>
</dbReference>
<dbReference type="InterPro" id="IPR012340">
    <property type="entry name" value="NA-bd_OB-fold"/>
</dbReference>
<dbReference type="SMART" id="SM00316">
    <property type="entry name" value="S1"/>
    <property type="match status" value="1"/>
</dbReference>
<keyword evidence="12 14" id="KW-0539">Nucleus</keyword>
<accession>A0A8I6AFN6</accession>
<dbReference type="InterPro" id="IPR028088">
    <property type="entry name" value="Spt6_HTH_DNA-bd_dom"/>
</dbReference>
<dbReference type="CDD" id="cd00164">
    <property type="entry name" value="S1_like"/>
    <property type="match status" value="1"/>
</dbReference>
<dbReference type="GO" id="GO:0003677">
    <property type="term" value="F:DNA binding"/>
    <property type="evidence" value="ECO:0007669"/>
    <property type="project" value="InterPro"/>
</dbReference>
<dbReference type="Pfam" id="PF14639">
    <property type="entry name" value="YqgF"/>
    <property type="match status" value="1"/>
</dbReference>
<dbReference type="FunFam" id="3.30.420.140:FF:000004">
    <property type="entry name" value="Transcription elongation factor spt6"/>
    <property type="match status" value="1"/>
</dbReference>
<feature type="compositionally biased region" description="Acidic residues" evidence="16">
    <location>
        <begin position="32"/>
        <end position="48"/>
    </location>
</feature>
<dbReference type="RGD" id="1309290">
    <property type="gene designation" value="Supt6h"/>
</dbReference>
<dbReference type="SUPFAM" id="SSF47781">
    <property type="entry name" value="RuvA domain 2-like"/>
    <property type="match status" value="2"/>
</dbReference>
<dbReference type="InterPro" id="IPR055179">
    <property type="entry name" value="Tex-like_central_region"/>
</dbReference>
<keyword evidence="9 14" id="KW-0804">Transcription</keyword>
<keyword evidence="5" id="KW-0597">Phosphoprotein</keyword>
<feature type="region of interest" description="Disordered" evidence="16">
    <location>
        <begin position="488"/>
        <end position="519"/>
    </location>
</feature>
<keyword evidence="15" id="KW-0727">SH2 domain</keyword>
<dbReference type="Pfam" id="PF22706">
    <property type="entry name" value="Tex_central_region"/>
    <property type="match status" value="1"/>
</dbReference>
<name>A0A8I6AFN6_RAT</name>
<sequence>MSDFVESEAEESEEEYNHEGEVVPRVTKKFVEEEDDDEEEEENLDDQDERGNLKDFINDDDDEEEGEEDEGSDSGDSEDDVGHKKRKRTSFDDRLEDDDFDLIEENLGVKVKRGQKYRRVKKMSDDDEDDEEEYGKEEHEKEAIAGEIFQDEEGEEGQEAVEAPMAPPDEEEEDDEESDIDDFIVDDDGQPLKKPKWRKKLPGYTDAALQEAQEIFGVDFDYDEFEKYNEYDEELEEDYEYEDDEAEGEIRVRPKKTTKKRVSRRSIFEMYEPSELESSHLTDQDNEIRATDLPERFQLRSIPVKAAEDDELEEEADWIYRNAFATPTISLQDSCDYLDRGQPTSSFSRKGPSTVQKIKEALGFMRNQHFEVPFIAFYRKEYVEPELHINDLWRVWQWDEKWTQLRIRKENLTRLFEKMQAYQYEQISADPDKPLADGIRALDTTDMERLKDVQSMDELKDVYNHFLLYYGRDIPKMQNAAKASRKKLKRIKEDGDEEGEGEEAEDEEQRGPELKQASRRDMYTICQSAGLDGLAKKFGLTPEQFGENLRDSYQRHETEQFPAEPLELAKDYVCSQFPTPEAVLEGARYMVALQIAREPLVRQVLRQTFQERAKLNITPTKKGRKDVDEAHYAYSFKYLKNKPVKELRDDQFLKIGLAEDEGLLTIDISIDMKGVEGYGNDQTYFEEIKQFYYRDEFSHQVQEWNRQRTMAIERALQQFLYVQMAKELKNKLLAEARESVVKACSRKLYNWLRVAPYRPDQQVEEDDDFMDENQGKGIRVLGIAFSSARDHPVFCALVNGEGEVTDFLRLPHFTKRRTAWREEEREKKAQDIETLKKFLVNKKPHVVTVAGENRDAQMLIEDVKRIVHELDQGQQLSSIGVELVDNELAILYMNSKKSEAEFRDYPPVLRQAVSLARRIQDPLIEFAQVCSSDEDILCLKFHPLQEHVVKEELLNALYCEFINRVNEVGVDVNRAIAHPYSQALIQYVCGLGPRKGTHLLKILKQNNTRLESRTQLVTMCHMGPKVFMNCAGFLKIDTASLGDSTDSYIEVLDGSRVHPETYEWARKMAVDALEYDESAEDANPAGALEEILENPERLKDLDLDAFAEELERQGYGDKHITLYDIRAELSCRYKDLRTAYRSPNTEEIFNMLTKETPETFYIGKLIICNVTGIAHRRPQGESYDQAIRNDETGLWQCPFCQQDNFPELSEVWNHFDSGSCPGQAIGVKTRLDNGVTGFIPTKFLSDKVVKRPEERVKVGMTVHCRIMKIDIEKFSADLTCRTSDLMDRNNEWKLPKDTYYDFDAEAADHKQEEDMKRKQQRTTYIKRVIAHPSFHNINFKQAEKMMETMDQGDVIIRPSSKGENHLTVTWKVSDGIYQHVDVREEGKENAFSLGATLWINSEEFEDLDEIVARYVQPMASFARDLLNHKYYQDCSGGDRKKLEELLIKTKKEKPTFIPYFICACKELPGKFLLGYQPRGKPRIEYVTVTPEGFRYRGQIFPTVNGLFRWFKDHYQDPVPEGLTPLTWTSVFTDLTRAVNALPQNMTSQMFSAIAAVTGQGQNPNATPAQWASSQYGYGGSGGGSSAYHVFPTPAQQPVATPLMTPSYSYTTPSQPITTPQYHQLQASTTPQSTQAQPQPSSSSRQRQQQPKSNSHAAIDWGKMAEQWLQEKEAERRKQKQRLTPRPSPSPMIESTPMSIAGDATPLLDEMDR</sequence>
<comment type="subcellular location">
    <subcellularLocation>
        <location evidence="1 14">Nucleus</location>
    </subcellularLocation>
</comment>
<feature type="compositionally biased region" description="Acidic residues" evidence="16">
    <location>
        <begin position="149"/>
        <end position="159"/>
    </location>
</feature>
<feature type="compositionally biased region" description="Acidic residues" evidence="16">
    <location>
        <begin position="125"/>
        <end position="135"/>
    </location>
</feature>
<dbReference type="Gene3D" id="1.10.150.850">
    <property type="entry name" value="Spt6, helix-hairpin-helix domain"/>
    <property type="match status" value="1"/>
</dbReference>
<reference evidence="19" key="3">
    <citation type="submission" date="2025-09" db="UniProtKB">
        <authorList>
            <consortium name="Ensembl"/>
        </authorList>
    </citation>
    <scope>IDENTIFICATION</scope>
    <source>
        <strain evidence="19">Brown Norway</strain>
    </source>
</reference>
<evidence type="ECO:0000256" key="1">
    <source>
        <dbReference type="ARBA" id="ARBA00004123"/>
    </source>
</evidence>
<evidence type="ECO:0007829" key="22">
    <source>
        <dbReference type="PeptideAtlas" id="A0A8I6AFN6"/>
    </source>
</evidence>
<evidence type="ECO:0000256" key="13">
    <source>
        <dbReference type="ARBA" id="ARBA00070625"/>
    </source>
</evidence>
<feature type="compositionally biased region" description="Acidic residues" evidence="16">
    <location>
        <begin position="1"/>
        <end position="14"/>
    </location>
</feature>
<dbReference type="SMART" id="SM00252">
    <property type="entry name" value="SH2"/>
    <property type="match status" value="1"/>
</dbReference>
<feature type="domain" description="S1 motif" evidence="18">
    <location>
        <begin position="1226"/>
        <end position="1281"/>
    </location>
</feature>
<dbReference type="Pfam" id="PF00575">
    <property type="entry name" value="S1"/>
    <property type="match status" value="1"/>
</dbReference>
<keyword evidence="4" id="KW-0813">Transport</keyword>
<dbReference type="AGR" id="RGD:1309290"/>
<reference evidence="19" key="1">
    <citation type="submission" date="2024-01" db="EMBL/GenBank/DDBJ databases">
        <title>GRCr8: a new rat reference genome assembly contstructed from accurate long reads and long range scaffolding.</title>
        <authorList>
            <person name="Doris P.A."/>
            <person name="Kalbfleisch T."/>
            <person name="Li K."/>
            <person name="Howe K."/>
            <person name="Wood J."/>
        </authorList>
    </citation>
    <scope>NUCLEOTIDE SEQUENCE [LARGE SCALE GENOMIC DNA]</scope>
    <source>
        <strain evidence="19">Brown Norway</strain>
    </source>
</reference>
<dbReference type="Proteomes" id="UP000002494">
    <property type="component" value="Chromosome 10"/>
</dbReference>
<dbReference type="Gene3D" id="3.30.420.140">
    <property type="entry name" value="YqgF/RNase H-like domain"/>
    <property type="match status" value="1"/>
</dbReference>
<keyword evidence="6" id="KW-0507">mRNA processing</keyword>
<dbReference type="InterPro" id="IPR006641">
    <property type="entry name" value="YqgF/RNaseH-like_dom"/>
</dbReference>
<dbReference type="GO" id="GO:0051028">
    <property type="term" value="P:mRNA transport"/>
    <property type="evidence" value="ECO:0007669"/>
    <property type="project" value="UniProtKB-KW"/>
</dbReference>
<evidence type="ECO:0000256" key="8">
    <source>
        <dbReference type="ARBA" id="ARBA00022990"/>
    </source>
</evidence>
<feature type="compositionally biased region" description="Acidic residues" evidence="16">
    <location>
        <begin position="58"/>
        <end position="79"/>
    </location>
</feature>
<evidence type="ECO:0000256" key="6">
    <source>
        <dbReference type="ARBA" id="ARBA00022664"/>
    </source>
</evidence>
<dbReference type="InterPro" id="IPR017072">
    <property type="entry name" value="TF_Spt6"/>
</dbReference>
<dbReference type="GO" id="GO:0140673">
    <property type="term" value="P:transcription elongation-coupled chromatin remodeling"/>
    <property type="evidence" value="ECO:0007669"/>
    <property type="project" value="InterPro"/>
</dbReference>
<dbReference type="InterPro" id="IPR041692">
    <property type="entry name" value="HHH_9"/>
</dbReference>
<dbReference type="Pfam" id="PF14632">
    <property type="entry name" value="SPT6_acidic"/>
    <property type="match status" value="1"/>
</dbReference>
<evidence type="ECO:0000259" key="18">
    <source>
        <dbReference type="PROSITE" id="PS50126"/>
    </source>
</evidence>
<evidence type="ECO:0000313" key="20">
    <source>
        <dbReference type="Proteomes" id="UP000002494"/>
    </source>
</evidence>
<dbReference type="InterPro" id="IPR000980">
    <property type="entry name" value="SH2"/>
</dbReference>
<dbReference type="FunFam" id="1.10.3500.10:FF:000001">
    <property type="entry name" value="Transcription elongation factor spt6"/>
    <property type="match status" value="1"/>
</dbReference>
<organism evidence="19 20">
    <name type="scientific">Rattus norvegicus</name>
    <name type="common">Rat</name>
    <dbReference type="NCBI Taxonomy" id="10116"/>
    <lineage>
        <taxon>Eukaryota</taxon>
        <taxon>Metazoa</taxon>
        <taxon>Chordata</taxon>
        <taxon>Craniata</taxon>
        <taxon>Vertebrata</taxon>
        <taxon>Euteleostomi</taxon>
        <taxon>Mammalia</taxon>
        <taxon>Eutheria</taxon>
        <taxon>Euarchontoglires</taxon>
        <taxon>Glires</taxon>
        <taxon>Rodentia</taxon>
        <taxon>Myomorpha</taxon>
        <taxon>Muroidea</taxon>
        <taxon>Muridae</taxon>
        <taxon>Murinae</taxon>
        <taxon>Rattus</taxon>
    </lineage>
</organism>
<dbReference type="FunFam" id="3.30.505.10:FF:000030">
    <property type="entry name" value="Transcription elongation factor spt6"/>
    <property type="match status" value="1"/>
</dbReference>
<dbReference type="PANTHER" id="PTHR10145">
    <property type="entry name" value="TRANSCRIPTION ELONGATION FACTOR SPT6"/>
    <property type="match status" value="1"/>
</dbReference>
<gene>
    <name evidence="19 21" type="primary">Supt6h</name>
</gene>
<comment type="similarity">
    <text evidence="2 14">Belongs to the SPT6 family.</text>
</comment>
<dbReference type="InterPro" id="IPR028231">
    <property type="entry name" value="Spt6_YqgF"/>
</dbReference>
<dbReference type="SUPFAM" id="SSF158832">
    <property type="entry name" value="Tex N-terminal region-like"/>
    <property type="match status" value="1"/>
</dbReference>
<evidence type="ECO:0000256" key="7">
    <source>
        <dbReference type="ARBA" id="ARBA00022816"/>
    </source>
</evidence>
<dbReference type="InterPro" id="IPR012337">
    <property type="entry name" value="RNaseH-like_sf"/>
</dbReference>
<dbReference type="InterPro" id="IPR037027">
    <property type="entry name" value="YqgF/RNaseH-like_dom_sf"/>
</dbReference>
<feature type="region of interest" description="Disordered" evidence="16">
    <location>
        <begin position="1622"/>
        <end position="1712"/>
    </location>
</feature>
<dbReference type="InterPro" id="IPR035420">
    <property type="entry name" value="Spt6_SH2"/>
</dbReference>
<evidence type="ECO:0000313" key="19">
    <source>
        <dbReference type="Ensembl" id="ENSRNOP00000092510.1"/>
    </source>
</evidence>
<evidence type="ECO:0000313" key="21">
    <source>
        <dbReference type="RGD" id="1309290"/>
    </source>
</evidence>
<dbReference type="GO" id="GO:0005634">
    <property type="term" value="C:nucleus"/>
    <property type="evidence" value="ECO:0007669"/>
    <property type="project" value="UniProtKB-SubCell"/>
</dbReference>
<dbReference type="SUPFAM" id="SSF55550">
    <property type="entry name" value="SH2 domain"/>
    <property type="match status" value="1"/>
</dbReference>
<dbReference type="CDD" id="cd09928">
    <property type="entry name" value="SH2_Cterm_SPT6_like"/>
    <property type="match status" value="1"/>
</dbReference>
<keyword evidence="7" id="KW-0509">mRNA transport</keyword>
<dbReference type="Gene3D" id="1.10.3500.10">
    <property type="entry name" value="Tex N-terminal region-like"/>
    <property type="match status" value="1"/>
</dbReference>
<dbReference type="FunFam" id="2.40.50.140:FF:000494">
    <property type="entry name" value="Suppressor of Ty 6 homolog"/>
    <property type="match status" value="1"/>
</dbReference>
<evidence type="ECO:0000256" key="4">
    <source>
        <dbReference type="ARBA" id="ARBA00022448"/>
    </source>
</evidence>
<evidence type="ECO:0000256" key="3">
    <source>
        <dbReference type="ARBA" id="ARBA00020248"/>
    </source>
</evidence>
<dbReference type="SMART" id="SM00732">
    <property type="entry name" value="YqgFc"/>
    <property type="match status" value="1"/>
</dbReference>
<dbReference type="SUPFAM" id="SSF53098">
    <property type="entry name" value="Ribonuclease H-like"/>
    <property type="match status" value="1"/>
</dbReference>
<dbReference type="InterPro" id="IPR035018">
    <property type="entry name" value="Spt6_SH2_C"/>
</dbReference>
<keyword evidence="10" id="KW-0143">Chaperone</keyword>
<dbReference type="InterPro" id="IPR036860">
    <property type="entry name" value="SH2_dom_sf"/>
</dbReference>
<dbReference type="InterPro" id="IPR010994">
    <property type="entry name" value="RuvA_2-like"/>
</dbReference>
<dbReference type="PIRSF" id="PIRSF036947">
    <property type="entry name" value="Spt6"/>
    <property type="match status" value="1"/>
</dbReference>
<dbReference type="InterPro" id="IPR023323">
    <property type="entry name" value="Tex-like_dom_sf"/>
</dbReference>
<dbReference type="GO" id="GO:0006397">
    <property type="term" value="P:mRNA processing"/>
    <property type="evidence" value="ECO:0007669"/>
    <property type="project" value="UniProtKB-KW"/>
</dbReference>
<dbReference type="PANTHER" id="PTHR10145:SF6">
    <property type="entry name" value="TRANSCRIPTION ELONGATION FACTOR SPT6"/>
    <property type="match status" value="1"/>
</dbReference>
<dbReference type="Gene3D" id="1.10.10.650">
    <property type="entry name" value="RuvA domain 2-like"/>
    <property type="match status" value="1"/>
</dbReference>
<dbReference type="InterPro" id="IPR028083">
    <property type="entry name" value="Spt6_acidic_N_dom"/>
</dbReference>
<feature type="compositionally biased region" description="Acidic residues" evidence="16">
    <location>
        <begin position="168"/>
        <end position="189"/>
    </location>
</feature>
<dbReference type="PROSITE" id="PS50001">
    <property type="entry name" value="SH2"/>
    <property type="match status" value="1"/>
</dbReference>
<dbReference type="Gene3D" id="1.10.10.2740">
    <property type="entry name" value="Spt6, Death-like domain"/>
    <property type="match status" value="1"/>
</dbReference>
<dbReference type="Gene3D" id="3.30.505.10">
    <property type="entry name" value="SH2 domain"/>
    <property type="match status" value="2"/>
</dbReference>
<dbReference type="Pfam" id="PF17674">
    <property type="entry name" value="HHH_9"/>
    <property type="match status" value="1"/>
</dbReference>
<keyword evidence="20" id="KW-1185">Reference proteome</keyword>
<keyword evidence="11" id="KW-0508">mRNA splicing</keyword>
<dbReference type="GO" id="GO:0008380">
    <property type="term" value="P:RNA splicing"/>
    <property type="evidence" value="ECO:0007669"/>
    <property type="project" value="UniProtKB-KW"/>
</dbReference>
<dbReference type="FunFam" id="3.30.505.10:FF:000032">
    <property type="entry name" value="Transcription elongation factor spt6"/>
    <property type="match status" value="1"/>
</dbReference>
<dbReference type="InterPro" id="IPR003029">
    <property type="entry name" value="S1_domain"/>
</dbReference>
<dbReference type="Pfam" id="PF14641">
    <property type="entry name" value="HTH_44"/>
    <property type="match status" value="1"/>
</dbReference>
<dbReference type="SUPFAM" id="SSF50249">
    <property type="entry name" value="Nucleic acid-binding proteins"/>
    <property type="match status" value="1"/>
</dbReference>
<reference evidence="19" key="2">
    <citation type="submission" date="2025-08" db="UniProtKB">
        <authorList>
            <consortium name="Ensembl"/>
        </authorList>
    </citation>
    <scope>IDENTIFICATION</scope>
    <source>
        <strain evidence="19">Brown Norway</strain>
    </source>
</reference>
<evidence type="ECO:0000256" key="9">
    <source>
        <dbReference type="ARBA" id="ARBA00023163"/>
    </source>
</evidence>
<dbReference type="Pfam" id="PF14633">
    <property type="entry name" value="SH2_2"/>
    <property type="match status" value="1"/>
</dbReference>
<evidence type="ECO:0000256" key="12">
    <source>
        <dbReference type="ARBA" id="ARBA00023242"/>
    </source>
</evidence>
<keyword evidence="8" id="KW-0007">Acetylation</keyword>
<dbReference type="Gene3D" id="2.40.50.140">
    <property type="entry name" value="Nucleic acid-binding proteins"/>
    <property type="match status" value="1"/>
</dbReference>
<dbReference type="GeneTree" id="ENSGT00510000047446"/>
<feature type="region of interest" description="Disordered" evidence="16">
    <location>
        <begin position="1"/>
        <end position="198"/>
    </location>
</feature>
<feature type="compositionally biased region" description="Acidic residues" evidence="16">
    <location>
        <begin position="94"/>
        <end position="104"/>
    </location>
</feature>
<evidence type="ECO:0000256" key="5">
    <source>
        <dbReference type="ARBA" id="ARBA00022553"/>
    </source>
</evidence>
<dbReference type="InterPro" id="IPR035019">
    <property type="entry name" value="Spt6_SH2_N"/>
</dbReference>
<evidence type="ECO:0000259" key="17">
    <source>
        <dbReference type="PROSITE" id="PS50001"/>
    </source>
</evidence>
<evidence type="ECO:0000256" key="10">
    <source>
        <dbReference type="ARBA" id="ARBA00023186"/>
    </source>
</evidence>
<evidence type="ECO:0000256" key="16">
    <source>
        <dbReference type="SAM" id="MobiDB-lite"/>
    </source>
</evidence>
<feature type="compositionally biased region" description="Acidic residues" evidence="16">
    <location>
        <begin position="494"/>
        <end position="508"/>
    </location>
</feature>
<dbReference type="Ensembl" id="ENSRNOT00000105590.2">
    <property type="protein sequence ID" value="ENSRNOP00000092510.1"/>
    <property type="gene ID" value="ENSRNOG00000012240.8"/>
</dbReference>
<evidence type="ECO:0000256" key="15">
    <source>
        <dbReference type="PROSITE-ProRule" id="PRU00191"/>
    </source>
</evidence>
<comment type="function">
    <text evidence="14">Histone H3-H4 chaperone that plays a key role in the regulation of transcription elongation and mRNA processing. Enhances the transcription elongation by RNA polymerase II (RNAPII) and is also required for the efficient activation of transcriptional elongation by the HIV-1 nuclear transcriptional activator, Tat. Besides chaperoning histones in transcription, acts to transport and splice mRNA by forming a complex with IWS1 and the C-terminal domain (CTD) of the RNAPII subunit RPB1 (POLR2A). The SUPT6H:IWS1:CTD complex recruits mRNA export factors (ALYREF/THOC4, EXOSC10) as well as histone modifying enzymes (such as SETD2), to ensure proper mRNA splicing, efficient mRNA export and elongation-coupled H3K36 methylation, a signature chromatin mark of active transcription. SUPT6H via its association with SETD1A, regulates both class-switch recombination and somatic hypermutation through formation of H3K4me3 epigenetic marks on activation-induced cytidine deaminase (AICDA) target loci. Promotes the activation of the myogenic gene program by entailing erasure of the repressive H3K27me3 epigenetic mark through stabilization of the chromatin interaction of the H3K27 demethylase KDM6A.</text>
</comment>
<feature type="domain" description="SH2" evidence="17">
    <location>
        <begin position="1324"/>
        <end position="1430"/>
    </location>
</feature>
<dbReference type="FunFam" id="1.10.10.2740:FF:000001">
    <property type="entry name" value="Transcription elongation factor spt6"/>
    <property type="match status" value="1"/>
</dbReference>
<dbReference type="Pfam" id="PF14635">
    <property type="entry name" value="HHH_7"/>
    <property type="match status" value="1"/>
</dbReference>
<feature type="compositionally biased region" description="Low complexity" evidence="16">
    <location>
        <begin position="1625"/>
        <end position="1650"/>
    </location>
</feature>